<reference evidence="3" key="1">
    <citation type="submission" date="2023-07" db="EMBL/GenBank/DDBJ databases">
        <title>Black Yeasts Isolated from many extreme environments.</title>
        <authorList>
            <person name="Coleine C."/>
            <person name="Stajich J.E."/>
            <person name="Selbmann L."/>
        </authorList>
    </citation>
    <scope>NUCLEOTIDE SEQUENCE</scope>
    <source>
        <strain evidence="3">CCFEE 5485</strain>
    </source>
</reference>
<gene>
    <name evidence="3" type="ORF">LTR78_007097</name>
</gene>
<dbReference type="AlphaFoldDB" id="A0AAE0WJR8"/>
<protein>
    <recommendedName>
        <fullName evidence="2">Cyclin-D1-binding protein 1-like N-terminal domain-containing protein</fullName>
    </recommendedName>
</protein>
<evidence type="ECO:0000313" key="4">
    <source>
        <dbReference type="Proteomes" id="UP001274830"/>
    </source>
</evidence>
<organism evidence="3 4">
    <name type="scientific">Recurvomyces mirabilis</name>
    <dbReference type="NCBI Taxonomy" id="574656"/>
    <lineage>
        <taxon>Eukaryota</taxon>
        <taxon>Fungi</taxon>
        <taxon>Dikarya</taxon>
        <taxon>Ascomycota</taxon>
        <taxon>Pezizomycotina</taxon>
        <taxon>Dothideomycetes</taxon>
        <taxon>Dothideomycetidae</taxon>
        <taxon>Mycosphaerellales</taxon>
        <taxon>Teratosphaeriaceae</taxon>
        <taxon>Recurvomyces</taxon>
    </lineage>
</organism>
<dbReference type="Proteomes" id="UP001274830">
    <property type="component" value="Unassembled WGS sequence"/>
</dbReference>
<feature type="compositionally biased region" description="Basic and acidic residues" evidence="1">
    <location>
        <begin position="194"/>
        <end position="210"/>
    </location>
</feature>
<dbReference type="PANTHER" id="PTHR15492">
    <property type="entry name" value="CYCLIN D1-BINDING PROTEIN 1"/>
    <property type="match status" value="1"/>
</dbReference>
<dbReference type="InterPro" id="IPR049317">
    <property type="entry name" value="GCIP-like_N"/>
</dbReference>
<evidence type="ECO:0000259" key="2">
    <source>
        <dbReference type="Pfam" id="PF13324"/>
    </source>
</evidence>
<evidence type="ECO:0000256" key="1">
    <source>
        <dbReference type="SAM" id="MobiDB-lite"/>
    </source>
</evidence>
<accession>A0AAE0WJR8</accession>
<evidence type="ECO:0000313" key="3">
    <source>
        <dbReference type="EMBL" id="KAK3672986.1"/>
    </source>
</evidence>
<dbReference type="InterPro" id="IPR026907">
    <property type="entry name" value="GCIP-like"/>
</dbReference>
<dbReference type="Gene3D" id="1.20.1420.10">
    <property type="entry name" value="Talin, central domain"/>
    <property type="match status" value="1"/>
</dbReference>
<dbReference type="GO" id="GO:0005634">
    <property type="term" value="C:nucleus"/>
    <property type="evidence" value="ECO:0007669"/>
    <property type="project" value="TreeGrafter"/>
</dbReference>
<name>A0AAE0WJR8_9PEZI</name>
<dbReference type="PANTHER" id="PTHR15492:SF1">
    <property type="entry name" value="CYCLIN-D1-BINDING PROTEIN 1"/>
    <property type="match status" value="1"/>
</dbReference>
<dbReference type="Gene3D" id="1.20.1410.10">
    <property type="entry name" value="I/LWEQ domain"/>
    <property type="match status" value="1"/>
</dbReference>
<dbReference type="EMBL" id="JAUTXT010000028">
    <property type="protein sequence ID" value="KAK3672986.1"/>
    <property type="molecule type" value="Genomic_DNA"/>
</dbReference>
<dbReference type="Pfam" id="PF13324">
    <property type="entry name" value="GCIP_N"/>
    <property type="match status" value="1"/>
</dbReference>
<comment type="caution">
    <text evidence="3">The sequence shown here is derived from an EMBL/GenBank/DDBJ whole genome shotgun (WGS) entry which is preliminary data.</text>
</comment>
<feature type="domain" description="Cyclin-D1-binding protein 1-like N-terminal" evidence="2">
    <location>
        <begin position="51"/>
        <end position="198"/>
    </location>
</feature>
<feature type="region of interest" description="Disordered" evidence="1">
    <location>
        <begin position="194"/>
        <end position="221"/>
    </location>
</feature>
<sequence>MAPSEADIKALDEQVAATLTRLNEFATFLKPSTPSPLAERIEDPPNPLHVLRDSAMLVKAHTTKISLLAINKPFTPSAIGKVIRLLTAECLPAMMSAVQICEQEYALWSTMMAKEAQARVRRVFSEMETLLQEVQAVSQGKGNARSRNSLSSTGVVWESCDAVIELEKLGLGGLAVQKAEQYRDTIKDAIEELEEWKNGEDPDTEGHDELLDSDDEAVSGDKDSVEDIFNAANSMPSDRPELKALVEEAEAKLKKVVLLYPALLKRRFKPLNKNNSEAAEERETRTANVKRLDEALESLRKLPHQVDEMVGCFYDLDEERARKGLEKCLKEAMSASTAMKTDWKGVEDEFTAWSVKWREAIG</sequence>
<keyword evidence="4" id="KW-1185">Reference proteome</keyword>
<proteinExistence type="predicted"/>